<dbReference type="Proteomes" id="UP000053825">
    <property type="component" value="Unassembled WGS sequence"/>
</dbReference>
<proteinExistence type="predicted"/>
<dbReference type="EMBL" id="LHQN01028188">
    <property type="protein sequence ID" value="KOC58707.1"/>
    <property type="molecule type" value="Genomic_DNA"/>
</dbReference>
<dbReference type="InterPro" id="IPR012337">
    <property type="entry name" value="RNaseH-like_sf"/>
</dbReference>
<dbReference type="SUPFAM" id="SSF53098">
    <property type="entry name" value="Ribonuclease H-like"/>
    <property type="match status" value="1"/>
</dbReference>
<dbReference type="AlphaFoldDB" id="A0A0L7QJ87"/>
<organism evidence="2 3">
    <name type="scientific">Habropoda laboriosa</name>
    <dbReference type="NCBI Taxonomy" id="597456"/>
    <lineage>
        <taxon>Eukaryota</taxon>
        <taxon>Metazoa</taxon>
        <taxon>Ecdysozoa</taxon>
        <taxon>Arthropoda</taxon>
        <taxon>Hexapoda</taxon>
        <taxon>Insecta</taxon>
        <taxon>Pterygota</taxon>
        <taxon>Neoptera</taxon>
        <taxon>Endopterygota</taxon>
        <taxon>Hymenoptera</taxon>
        <taxon>Apocrita</taxon>
        <taxon>Aculeata</taxon>
        <taxon>Apoidea</taxon>
        <taxon>Anthophila</taxon>
        <taxon>Apidae</taxon>
        <taxon>Habropoda</taxon>
    </lineage>
</organism>
<keyword evidence="3" id="KW-1185">Reference proteome</keyword>
<evidence type="ECO:0000313" key="3">
    <source>
        <dbReference type="Proteomes" id="UP000053825"/>
    </source>
</evidence>
<gene>
    <name evidence="2" type="ORF">WH47_09222</name>
</gene>
<evidence type="ECO:0000259" key="1">
    <source>
        <dbReference type="Pfam" id="PF05699"/>
    </source>
</evidence>
<evidence type="ECO:0000313" key="2">
    <source>
        <dbReference type="EMBL" id="KOC58707.1"/>
    </source>
</evidence>
<dbReference type="GO" id="GO:0046983">
    <property type="term" value="F:protein dimerization activity"/>
    <property type="evidence" value="ECO:0007669"/>
    <property type="project" value="InterPro"/>
</dbReference>
<comment type="caution">
    <text evidence="2">The sequence shown here is derived from an EMBL/GenBank/DDBJ whole genome shotgun (WGS) entry which is preliminary data.</text>
</comment>
<accession>A0A0L7QJ87</accession>
<name>A0A0L7QJ87_9HYME</name>
<sequence length="97" mass="11059">MWIDICTQKNSSQNFLFPHLSSLLSTVRCLPHSNAESERIFSMLSDIKSKKRNKIGVDLLNSMRVVRTSLKARGETSRTMSVDDRPINLMSGKQLYV</sequence>
<reference evidence="3" key="1">
    <citation type="submission" date="2015-07" db="EMBL/GenBank/DDBJ databases">
        <title>The genome of Habropoda laboriosa.</title>
        <authorList>
            <person name="Pan H."/>
            <person name="Kapheim K."/>
        </authorList>
    </citation>
    <scope>NUCLEOTIDE SEQUENCE [LARGE SCALE GENOMIC DNA]</scope>
</reference>
<dbReference type="Pfam" id="PF05699">
    <property type="entry name" value="Dimer_Tnp_hAT"/>
    <property type="match status" value="1"/>
</dbReference>
<protein>
    <recommendedName>
        <fullName evidence="1">HAT C-terminal dimerisation domain-containing protein</fullName>
    </recommendedName>
</protein>
<dbReference type="InterPro" id="IPR008906">
    <property type="entry name" value="HATC_C_dom"/>
</dbReference>
<feature type="domain" description="HAT C-terminal dimerisation" evidence="1">
    <location>
        <begin position="16"/>
        <end position="63"/>
    </location>
</feature>